<dbReference type="Pfam" id="PF16931">
    <property type="entry name" value="Phage_holin_8"/>
    <property type="match status" value="1"/>
</dbReference>
<name>A0ABT4Y8E1_METRE</name>
<evidence type="ECO:0000313" key="2">
    <source>
        <dbReference type="EMBL" id="MDA8485145.1"/>
    </source>
</evidence>
<protein>
    <submittedName>
        <fullName evidence="2">Phage holin family protein</fullName>
    </submittedName>
</protein>
<feature type="transmembrane region" description="Helical" evidence="1">
    <location>
        <begin position="80"/>
        <end position="102"/>
    </location>
</feature>
<gene>
    <name evidence="2" type="ORF">NNO07_18925</name>
</gene>
<organism evidence="2 3">
    <name type="scientific">Metapseudomonas resinovorans</name>
    <name type="common">Pseudomonas resinovorans</name>
    <dbReference type="NCBI Taxonomy" id="53412"/>
    <lineage>
        <taxon>Bacteria</taxon>
        <taxon>Pseudomonadati</taxon>
        <taxon>Pseudomonadota</taxon>
        <taxon>Gammaproteobacteria</taxon>
        <taxon>Pseudomonadales</taxon>
        <taxon>Pseudomonadaceae</taxon>
        <taxon>Metapseudomonas</taxon>
    </lineage>
</organism>
<comment type="caution">
    <text evidence="2">The sequence shown here is derived from an EMBL/GenBank/DDBJ whole genome shotgun (WGS) entry which is preliminary data.</text>
</comment>
<feature type="transmembrane region" description="Helical" evidence="1">
    <location>
        <begin position="51"/>
        <end position="68"/>
    </location>
</feature>
<keyword evidence="3" id="KW-1185">Reference proteome</keyword>
<dbReference type="EMBL" id="JANEWF010000024">
    <property type="protein sequence ID" value="MDA8485145.1"/>
    <property type="molecule type" value="Genomic_DNA"/>
</dbReference>
<accession>A0ABT4Y8E1</accession>
<dbReference type="RefSeq" id="WP_271471600.1">
    <property type="nucleotide sequence ID" value="NZ_JANEWF010000024.1"/>
</dbReference>
<evidence type="ECO:0000313" key="3">
    <source>
        <dbReference type="Proteomes" id="UP001211689"/>
    </source>
</evidence>
<keyword evidence="1" id="KW-0812">Transmembrane</keyword>
<proteinExistence type="predicted"/>
<keyword evidence="1" id="KW-0472">Membrane</keyword>
<keyword evidence="1" id="KW-1133">Transmembrane helix</keyword>
<sequence>MAEPGTGAIATAGLFGIGGAALVPGVDMNAVIGAFAGAMFFVVYAKDLSPLARIGYFIASWIVGYYVASEFIGRELAKTSGLVAFGGALFCVVVGTSLLEWVQGGKTPGWLRFIADRFGGRNG</sequence>
<evidence type="ECO:0000256" key="1">
    <source>
        <dbReference type="SAM" id="Phobius"/>
    </source>
</evidence>
<dbReference type="Proteomes" id="UP001211689">
    <property type="component" value="Unassembled WGS sequence"/>
</dbReference>
<dbReference type="InterPro" id="IPR032637">
    <property type="entry name" value="Phage_holin-like"/>
</dbReference>
<reference evidence="2 3" key="1">
    <citation type="submission" date="2022-07" db="EMBL/GenBank/DDBJ databases">
        <title>Genome Analysis of Selected Gammaproteobacteria from Nigerian Food snails.</title>
        <authorList>
            <person name="Okafor A.C."/>
        </authorList>
    </citation>
    <scope>NUCLEOTIDE SEQUENCE [LARGE SCALE GENOMIC DNA]</scope>
    <source>
        <strain evidence="2 3">Awg 2</strain>
    </source>
</reference>